<organism evidence="1 2">
    <name type="scientific">Pleurodeles waltl</name>
    <name type="common">Iberian ribbed newt</name>
    <dbReference type="NCBI Taxonomy" id="8319"/>
    <lineage>
        <taxon>Eukaryota</taxon>
        <taxon>Metazoa</taxon>
        <taxon>Chordata</taxon>
        <taxon>Craniata</taxon>
        <taxon>Vertebrata</taxon>
        <taxon>Euteleostomi</taxon>
        <taxon>Amphibia</taxon>
        <taxon>Batrachia</taxon>
        <taxon>Caudata</taxon>
        <taxon>Salamandroidea</taxon>
        <taxon>Salamandridae</taxon>
        <taxon>Pleurodelinae</taxon>
        <taxon>Pleurodeles</taxon>
    </lineage>
</organism>
<keyword evidence="2" id="KW-1185">Reference proteome</keyword>
<proteinExistence type="predicted"/>
<comment type="caution">
    <text evidence="1">The sequence shown here is derived from an EMBL/GenBank/DDBJ whole genome shotgun (WGS) entry which is preliminary data.</text>
</comment>
<reference evidence="1" key="1">
    <citation type="journal article" date="2022" name="bioRxiv">
        <title>Sequencing and chromosome-scale assembly of the giantPleurodeles waltlgenome.</title>
        <authorList>
            <person name="Brown T."/>
            <person name="Elewa A."/>
            <person name="Iarovenko S."/>
            <person name="Subramanian E."/>
            <person name="Araus A.J."/>
            <person name="Petzold A."/>
            <person name="Susuki M."/>
            <person name="Suzuki K.-i.T."/>
            <person name="Hayashi T."/>
            <person name="Toyoda A."/>
            <person name="Oliveira C."/>
            <person name="Osipova E."/>
            <person name="Leigh N.D."/>
            <person name="Simon A."/>
            <person name="Yun M.H."/>
        </authorList>
    </citation>
    <scope>NUCLEOTIDE SEQUENCE</scope>
    <source>
        <strain evidence="1">20211129_DDA</strain>
        <tissue evidence="1">Liver</tissue>
    </source>
</reference>
<dbReference type="AlphaFoldDB" id="A0AAV7LMA6"/>
<protein>
    <submittedName>
        <fullName evidence="1">Uncharacterized protein</fullName>
    </submittedName>
</protein>
<evidence type="ECO:0000313" key="2">
    <source>
        <dbReference type="Proteomes" id="UP001066276"/>
    </source>
</evidence>
<evidence type="ECO:0000313" key="1">
    <source>
        <dbReference type="EMBL" id="KAJ1092124.1"/>
    </source>
</evidence>
<dbReference type="EMBL" id="JANPWB010000015">
    <property type="protein sequence ID" value="KAJ1092124.1"/>
    <property type="molecule type" value="Genomic_DNA"/>
</dbReference>
<dbReference type="Proteomes" id="UP001066276">
    <property type="component" value="Chromosome 11"/>
</dbReference>
<sequence length="75" mass="8104">MRRGSGGGHEGVTTQSETLWADVRSLGAPACRILRGSEGLRRVASPEEMWEDRALGGRSLSLLPRGVLRDTELVS</sequence>
<gene>
    <name evidence="1" type="ORF">NDU88_005236</name>
</gene>
<name>A0AAV7LMA6_PLEWA</name>
<accession>A0AAV7LMA6</accession>